<evidence type="ECO:0000259" key="5">
    <source>
        <dbReference type="Pfam" id="PF01555"/>
    </source>
</evidence>
<evidence type="ECO:0000256" key="1">
    <source>
        <dbReference type="ARBA" id="ARBA00011900"/>
    </source>
</evidence>
<accession>A0ABV7TLM3</accession>
<feature type="non-terminal residue" evidence="6">
    <location>
        <position position="1"/>
    </location>
</feature>
<organism evidence="6 7">
    <name type="scientific">Lutimaribacter marinistellae</name>
    <dbReference type="NCBI Taxonomy" id="1820329"/>
    <lineage>
        <taxon>Bacteria</taxon>
        <taxon>Pseudomonadati</taxon>
        <taxon>Pseudomonadota</taxon>
        <taxon>Alphaproteobacteria</taxon>
        <taxon>Rhodobacterales</taxon>
        <taxon>Roseobacteraceae</taxon>
        <taxon>Lutimaribacter</taxon>
    </lineage>
</organism>
<keyword evidence="3" id="KW-0808">Transferase</keyword>
<keyword evidence="7" id="KW-1185">Reference proteome</keyword>
<evidence type="ECO:0000313" key="6">
    <source>
        <dbReference type="EMBL" id="MFC3616083.1"/>
    </source>
</evidence>
<dbReference type="InterPro" id="IPR002941">
    <property type="entry name" value="DNA_methylase_N4/N6"/>
</dbReference>
<keyword evidence="2 6" id="KW-0489">Methyltransferase</keyword>
<dbReference type="GO" id="GO:0008168">
    <property type="term" value="F:methyltransferase activity"/>
    <property type="evidence" value="ECO:0007669"/>
    <property type="project" value="UniProtKB-KW"/>
</dbReference>
<evidence type="ECO:0000256" key="2">
    <source>
        <dbReference type="ARBA" id="ARBA00022603"/>
    </source>
</evidence>
<dbReference type="Gene3D" id="3.40.50.150">
    <property type="entry name" value="Vaccinia Virus protein VP39"/>
    <property type="match status" value="1"/>
</dbReference>
<dbReference type="RefSeq" id="WP_386737385.1">
    <property type="nucleotide sequence ID" value="NZ_JBHRXI010000036.1"/>
</dbReference>
<dbReference type="InterPro" id="IPR029063">
    <property type="entry name" value="SAM-dependent_MTases_sf"/>
</dbReference>
<dbReference type="InterPro" id="IPR001091">
    <property type="entry name" value="RM_Methyltransferase"/>
</dbReference>
<evidence type="ECO:0000313" key="7">
    <source>
        <dbReference type="Proteomes" id="UP001595629"/>
    </source>
</evidence>
<proteinExistence type="predicted"/>
<feature type="domain" description="DNA methylase N-4/N-6" evidence="5">
    <location>
        <begin position="6"/>
        <end position="46"/>
    </location>
</feature>
<name>A0ABV7TLM3_9RHOB</name>
<sequence length="78" mass="8354">MLNNASPGQVVYEPFCGSGTTLIAAETCGRVCHAMELDPAYVDVAVRRWEEFTGAAATLDGETRSFADLAAERMEIVA</sequence>
<dbReference type="Proteomes" id="UP001595629">
    <property type="component" value="Unassembled WGS sequence"/>
</dbReference>
<evidence type="ECO:0000256" key="4">
    <source>
        <dbReference type="ARBA" id="ARBA00047942"/>
    </source>
</evidence>
<evidence type="ECO:0000256" key="3">
    <source>
        <dbReference type="ARBA" id="ARBA00022679"/>
    </source>
</evidence>
<comment type="caution">
    <text evidence="6">The sequence shown here is derived from an EMBL/GenBank/DDBJ whole genome shotgun (WGS) entry which is preliminary data.</text>
</comment>
<dbReference type="GO" id="GO:0032259">
    <property type="term" value="P:methylation"/>
    <property type="evidence" value="ECO:0007669"/>
    <property type="project" value="UniProtKB-KW"/>
</dbReference>
<dbReference type="EC" id="2.1.1.72" evidence="1"/>
<dbReference type="PRINTS" id="PR00508">
    <property type="entry name" value="S21N4MTFRASE"/>
</dbReference>
<dbReference type="EMBL" id="JBHRXI010000036">
    <property type="protein sequence ID" value="MFC3616083.1"/>
    <property type="molecule type" value="Genomic_DNA"/>
</dbReference>
<protein>
    <recommendedName>
        <fullName evidence="1">site-specific DNA-methyltransferase (adenine-specific)</fullName>
        <ecNumber evidence="1">2.1.1.72</ecNumber>
    </recommendedName>
</protein>
<dbReference type="Pfam" id="PF01555">
    <property type="entry name" value="N6_N4_Mtase"/>
    <property type="match status" value="1"/>
</dbReference>
<comment type="catalytic activity">
    <reaction evidence="4">
        <text>a 2'-deoxyadenosine in DNA + S-adenosyl-L-methionine = an N(6)-methyl-2'-deoxyadenosine in DNA + S-adenosyl-L-homocysteine + H(+)</text>
        <dbReference type="Rhea" id="RHEA:15197"/>
        <dbReference type="Rhea" id="RHEA-COMP:12418"/>
        <dbReference type="Rhea" id="RHEA-COMP:12419"/>
        <dbReference type="ChEBI" id="CHEBI:15378"/>
        <dbReference type="ChEBI" id="CHEBI:57856"/>
        <dbReference type="ChEBI" id="CHEBI:59789"/>
        <dbReference type="ChEBI" id="CHEBI:90615"/>
        <dbReference type="ChEBI" id="CHEBI:90616"/>
        <dbReference type="EC" id="2.1.1.72"/>
    </reaction>
</comment>
<dbReference type="SUPFAM" id="SSF53335">
    <property type="entry name" value="S-adenosyl-L-methionine-dependent methyltransferases"/>
    <property type="match status" value="1"/>
</dbReference>
<reference evidence="7" key="1">
    <citation type="journal article" date="2019" name="Int. J. Syst. Evol. Microbiol.">
        <title>The Global Catalogue of Microorganisms (GCM) 10K type strain sequencing project: providing services to taxonomists for standard genome sequencing and annotation.</title>
        <authorList>
            <consortium name="The Broad Institute Genomics Platform"/>
            <consortium name="The Broad Institute Genome Sequencing Center for Infectious Disease"/>
            <person name="Wu L."/>
            <person name="Ma J."/>
        </authorList>
    </citation>
    <scope>NUCLEOTIDE SEQUENCE [LARGE SCALE GENOMIC DNA]</scope>
    <source>
        <strain evidence="7">KCTC 42911</strain>
    </source>
</reference>
<gene>
    <name evidence="6" type="ORF">ACFORG_20235</name>
</gene>